<dbReference type="GO" id="GO:0033202">
    <property type="term" value="C:DNA helicase complex"/>
    <property type="evidence" value="ECO:0007669"/>
    <property type="project" value="TreeGrafter"/>
</dbReference>
<evidence type="ECO:0000256" key="2">
    <source>
        <dbReference type="ARBA" id="ARBA00022741"/>
    </source>
</evidence>
<evidence type="ECO:0000259" key="12">
    <source>
        <dbReference type="PROSITE" id="PS50967"/>
    </source>
</evidence>
<gene>
    <name evidence="15" type="primary">pcrA_2</name>
    <name evidence="15" type="ORF">NCTC13354_01514</name>
</gene>
<dbReference type="InterPro" id="IPR002121">
    <property type="entry name" value="HRDC_dom"/>
</dbReference>
<evidence type="ECO:0000256" key="6">
    <source>
        <dbReference type="ARBA" id="ARBA00023235"/>
    </source>
</evidence>
<dbReference type="Gene3D" id="3.40.50.300">
    <property type="entry name" value="P-loop containing nucleotide triphosphate hydrolases"/>
    <property type="match status" value="3"/>
</dbReference>
<dbReference type="RefSeq" id="WP_126416859.1">
    <property type="nucleotide sequence ID" value="NZ_LR134476.1"/>
</dbReference>
<dbReference type="PANTHER" id="PTHR11070:SF69">
    <property type="entry name" value="ATP-DEPENDENT DNA HELICASE UVRD2"/>
    <property type="match status" value="1"/>
</dbReference>
<evidence type="ECO:0000256" key="4">
    <source>
        <dbReference type="ARBA" id="ARBA00022806"/>
    </source>
</evidence>
<organism evidence="15 16">
    <name type="scientific">Trueperella bialowiezensis</name>
    <dbReference type="NCBI Taxonomy" id="312285"/>
    <lineage>
        <taxon>Bacteria</taxon>
        <taxon>Bacillati</taxon>
        <taxon>Actinomycetota</taxon>
        <taxon>Actinomycetes</taxon>
        <taxon>Actinomycetales</taxon>
        <taxon>Actinomycetaceae</taxon>
        <taxon>Trueperella</taxon>
    </lineage>
</organism>
<evidence type="ECO:0000256" key="9">
    <source>
        <dbReference type="ARBA" id="ARBA00048988"/>
    </source>
</evidence>
<keyword evidence="16" id="KW-1185">Reference proteome</keyword>
<evidence type="ECO:0000256" key="8">
    <source>
        <dbReference type="ARBA" id="ARBA00034808"/>
    </source>
</evidence>
<dbReference type="GO" id="GO:0003677">
    <property type="term" value="F:DNA binding"/>
    <property type="evidence" value="ECO:0007669"/>
    <property type="project" value="InterPro"/>
</dbReference>
<evidence type="ECO:0000259" key="14">
    <source>
        <dbReference type="PROSITE" id="PS51217"/>
    </source>
</evidence>
<dbReference type="Pfam" id="PF00570">
    <property type="entry name" value="HRDC"/>
    <property type="match status" value="1"/>
</dbReference>
<dbReference type="EC" id="5.6.2.4" evidence="8"/>
<dbReference type="InterPro" id="IPR027417">
    <property type="entry name" value="P-loop_NTPase"/>
</dbReference>
<evidence type="ECO:0000256" key="1">
    <source>
        <dbReference type="ARBA" id="ARBA00009922"/>
    </source>
</evidence>
<feature type="domain" description="UvrD-like helicase C-terminal" evidence="14">
    <location>
        <begin position="296"/>
        <end position="539"/>
    </location>
</feature>
<dbReference type="GO" id="GO:0005829">
    <property type="term" value="C:cytosol"/>
    <property type="evidence" value="ECO:0007669"/>
    <property type="project" value="TreeGrafter"/>
</dbReference>
<dbReference type="SUPFAM" id="SSF52540">
    <property type="entry name" value="P-loop containing nucleoside triphosphate hydrolases"/>
    <property type="match status" value="1"/>
</dbReference>
<feature type="region of interest" description="Disordered" evidence="11">
    <location>
        <begin position="566"/>
        <end position="587"/>
    </location>
</feature>
<dbReference type="KEGG" id="tbw:NCTC13354_01514"/>
<sequence length="669" mass="74915">MTDNFDDADALLEHLDARQREVAENVHGPMAVLAGAGTGKTRAITYRIAYAIRSGAHDPRNILAVTFTAKAASEMRSRLRDLGVGNVQARTFHSAALSQLRYFWPNAIGGYVPEIRESKMPLVSQAAASLGMDVDRVTVRDLASEIEWSKVSLIAPDDYVERAEAVNRALIGEYPHAQIANLIKAYEEVKTERAVIDFEDVILILIGIMVDRPDIAKRIREQYRHFVVDEYQDVSPMQHRLLQLWLGDRRDLCVVGDVSQTIYSFTGASAGYLENFTKEFPRARTVKLNRDYRSTPQIVELANQMIEPIRSPASVELVSAMKSGRPVEYTEYTDDADEAANIAGKILSLREAGVPLSEIGVLYRINAQSLEFETALAQAGIPFEVKGSQRFFERKEVREAMVALRAVARGPQRDDLPVMVEDTLRTLGWRPEAPQAGAAKERWEAQRAILNLAEEKWQARQATLPEFVAELEERAESGNDPVTNAVTLSSLHGAKGLEWTAVFLAGMSEGLMPISHAKTSEQIAEERRLLYVGVTRAREELFISYATGNTGRANRKLSRFVEPHWPQPVSRSTRARRRSKDAKENWAKENPADVPLFEELRAWRLEMTRRTGRPAHTILHDVTLREIAETKPRDLAELGRVRGIGTRKLTDYGLDILDIVNGKPLGSGK</sequence>
<dbReference type="InterPro" id="IPR000212">
    <property type="entry name" value="DNA_helicase_UvrD/REP"/>
</dbReference>
<evidence type="ECO:0000256" key="7">
    <source>
        <dbReference type="ARBA" id="ARBA00034617"/>
    </source>
</evidence>
<dbReference type="Pfam" id="PF00580">
    <property type="entry name" value="UvrD-helicase"/>
    <property type="match status" value="1"/>
</dbReference>
<evidence type="ECO:0000256" key="3">
    <source>
        <dbReference type="ARBA" id="ARBA00022801"/>
    </source>
</evidence>
<dbReference type="InterPro" id="IPR014017">
    <property type="entry name" value="DNA_helicase_UvrD-like_C"/>
</dbReference>
<comment type="similarity">
    <text evidence="1">Belongs to the helicase family. UvrD subfamily.</text>
</comment>
<feature type="binding site" evidence="10">
    <location>
        <begin position="34"/>
        <end position="41"/>
    </location>
    <ligand>
        <name>ATP</name>
        <dbReference type="ChEBI" id="CHEBI:30616"/>
    </ligand>
</feature>
<dbReference type="GO" id="GO:0016887">
    <property type="term" value="F:ATP hydrolysis activity"/>
    <property type="evidence" value="ECO:0007669"/>
    <property type="project" value="RHEA"/>
</dbReference>
<dbReference type="Gene3D" id="1.10.10.160">
    <property type="match status" value="1"/>
</dbReference>
<dbReference type="PROSITE" id="PS50967">
    <property type="entry name" value="HRDC"/>
    <property type="match status" value="1"/>
</dbReference>
<dbReference type="PROSITE" id="PS51198">
    <property type="entry name" value="UVRD_HELICASE_ATP_BIND"/>
    <property type="match status" value="1"/>
</dbReference>
<evidence type="ECO:0000256" key="11">
    <source>
        <dbReference type="SAM" id="MobiDB-lite"/>
    </source>
</evidence>
<dbReference type="OrthoDB" id="9806690at2"/>
<comment type="catalytic activity">
    <reaction evidence="9">
        <text>ATP + H2O = ADP + phosphate + H(+)</text>
        <dbReference type="Rhea" id="RHEA:13065"/>
        <dbReference type="ChEBI" id="CHEBI:15377"/>
        <dbReference type="ChEBI" id="CHEBI:15378"/>
        <dbReference type="ChEBI" id="CHEBI:30616"/>
        <dbReference type="ChEBI" id="CHEBI:43474"/>
        <dbReference type="ChEBI" id="CHEBI:456216"/>
        <dbReference type="EC" id="5.6.2.4"/>
    </reaction>
</comment>
<dbReference type="CDD" id="cd18807">
    <property type="entry name" value="SF1_C_UvrD"/>
    <property type="match status" value="1"/>
</dbReference>
<dbReference type="PROSITE" id="PS51217">
    <property type="entry name" value="UVRD_HELICASE_CTER"/>
    <property type="match status" value="1"/>
</dbReference>
<dbReference type="SUPFAM" id="SSF47819">
    <property type="entry name" value="HRDC-like"/>
    <property type="match status" value="1"/>
</dbReference>
<evidence type="ECO:0000256" key="5">
    <source>
        <dbReference type="ARBA" id="ARBA00022840"/>
    </source>
</evidence>
<dbReference type="CDD" id="cd17932">
    <property type="entry name" value="DEXQc_UvrD"/>
    <property type="match status" value="1"/>
</dbReference>
<evidence type="ECO:0000259" key="13">
    <source>
        <dbReference type="PROSITE" id="PS51198"/>
    </source>
</evidence>
<accession>A0A3S4VBF4</accession>
<protein>
    <recommendedName>
        <fullName evidence="8">DNA 3'-5' helicase</fullName>
        <ecNumber evidence="8">5.6.2.4</ecNumber>
    </recommendedName>
</protein>
<dbReference type="SMART" id="SM00341">
    <property type="entry name" value="HRDC"/>
    <property type="match status" value="1"/>
</dbReference>
<name>A0A3S4VBF4_9ACTO</name>
<dbReference type="Gene3D" id="1.10.150.80">
    <property type="entry name" value="HRDC domain"/>
    <property type="match status" value="1"/>
</dbReference>
<feature type="domain" description="UvrD-like helicase ATP-binding" evidence="13">
    <location>
        <begin position="13"/>
        <end position="295"/>
    </location>
</feature>
<keyword evidence="6" id="KW-0413">Isomerase</keyword>
<dbReference type="InterPro" id="IPR044876">
    <property type="entry name" value="HRDC_dom_sf"/>
</dbReference>
<keyword evidence="4 10" id="KW-0347">Helicase</keyword>
<dbReference type="PANTHER" id="PTHR11070">
    <property type="entry name" value="UVRD / RECB / PCRA DNA HELICASE FAMILY MEMBER"/>
    <property type="match status" value="1"/>
</dbReference>
<feature type="domain" description="HRDC" evidence="12">
    <location>
        <begin position="590"/>
        <end position="669"/>
    </location>
</feature>
<dbReference type="AlphaFoldDB" id="A0A3S4VBF4"/>
<evidence type="ECO:0000313" key="15">
    <source>
        <dbReference type="EMBL" id="VEI13792.1"/>
    </source>
</evidence>
<keyword evidence="3 10" id="KW-0378">Hydrolase</keyword>
<dbReference type="InterPro" id="IPR010997">
    <property type="entry name" value="HRDC-like_sf"/>
</dbReference>
<dbReference type="GO" id="GO:0043138">
    <property type="term" value="F:3'-5' DNA helicase activity"/>
    <property type="evidence" value="ECO:0007669"/>
    <property type="project" value="UniProtKB-EC"/>
</dbReference>
<dbReference type="EMBL" id="LR134476">
    <property type="protein sequence ID" value="VEI13792.1"/>
    <property type="molecule type" value="Genomic_DNA"/>
</dbReference>
<keyword evidence="5 10" id="KW-0067">ATP-binding</keyword>
<dbReference type="GO" id="GO:0000725">
    <property type="term" value="P:recombinational repair"/>
    <property type="evidence" value="ECO:0007669"/>
    <property type="project" value="TreeGrafter"/>
</dbReference>
<dbReference type="Proteomes" id="UP000269542">
    <property type="component" value="Chromosome"/>
</dbReference>
<evidence type="ECO:0000313" key="16">
    <source>
        <dbReference type="Proteomes" id="UP000269542"/>
    </source>
</evidence>
<dbReference type="GO" id="GO:0005524">
    <property type="term" value="F:ATP binding"/>
    <property type="evidence" value="ECO:0007669"/>
    <property type="project" value="UniProtKB-UniRule"/>
</dbReference>
<dbReference type="InterPro" id="IPR014016">
    <property type="entry name" value="UvrD-like_ATP-bd"/>
</dbReference>
<proteinExistence type="inferred from homology"/>
<dbReference type="Pfam" id="PF13361">
    <property type="entry name" value="UvrD_C"/>
    <property type="match status" value="2"/>
</dbReference>
<keyword evidence="2 10" id="KW-0547">Nucleotide-binding</keyword>
<reference evidence="15 16" key="1">
    <citation type="submission" date="2018-12" db="EMBL/GenBank/DDBJ databases">
        <authorList>
            <consortium name="Pathogen Informatics"/>
        </authorList>
    </citation>
    <scope>NUCLEOTIDE SEQUENCE [LARGE SCALE GENOMIC DNA]</scope>
    <source>
        <strain evidence="15 16">NCTC13354</strain>
    </source>
</reference>
<evidence type="ECO:0000256" key="10">
    <source>
        <dbReference type="PROSITE-ProRule" id="PRU00560"/>
    </source>
</evidence>
<comment type="catalytic activity">
    <reaction evidence="7">
        <text>Couples ATP hydrolysis with the unwinding of duplex DNA by translocating in the 3'-5' direction.</text>
        <dbReference type="EC" id="5.6.2.4"/>
    </reaction>
</comment>
<dbReference type="InterPro" id="IPR013986">
    <property type="entry name" value="DExx_box_DNA_helicase_dom_sf"/>
</dbReference>